<dbReference type="PANTHER" id="PTHR37422">
    <property type="entry name" value="TEICHURONIC ACID BIOSYNTHESIS PROTEIN TUAE"/>
    <property type="match status" value="1"/>
</dbReference>
<feature type="transmembrane region" description="Helical" evidence="5">
    <location>
        <begin position="83"/>
        <end position="102"/>
    </location>
</feature>
<feature type="transmembrane region" description="Helical" evidence="5">
    <location>
        <begin position="7"/>
        <end position="27"/>
    </location>
</feature>
<feature type="transmembrane region" description="Helical" evidence="5">
    <location>
        <begin position="372"/>
        <end position="390"/>
    </location>
</feature>
<proteinExistence type="predicted"/>
<accession>A0ABX0L4K7</accession>
<feature type="transmembrane region" description="Helical" evidence="5">
    <location>
        <begin position="59"/>
        <end position="77"/>
    </location>
</feature>
<keyword evidence="2 5" id="KW-0812">Transmembrane</keyword>
<keyword evidence="4 5" id="KW-0472">Membrane</keyword>
<protein>
    <recommendedName>
        <fullName evidence="11">Polymerase</fullName>
    </recommendedName>
</protein>
<comment type="subcellular location">
    <subcellularLocation>
        <location evidence="1">Membrane</location>
        <topology evidence="1">Multi-pass membrane protein</topology>
    </subcellularLocation>
</comment>
<dbReference type="InterPro" id="IPR031726">
    <property type="entry name" value="PglL_A"/>
</dbReference>
<feature type="domain" description="Virulence factor membrane-bound polymerase C-terminal" evidence="7">
    <location>
        <begin position="376"/>
        <end position="551"/>
    </location>
</feature>
<keyword evidence="10" id="KW-1185">Reference proteome</keyword>
<feature type="transmembrane region" description="Helical" evidence="5">
    <location>
        <begin position="423"/>
        <end position="446"/>
    </location>
</feature>
<evidence type="ECO:0000313" key="9">
    <source>
        <dbReference type="EMBL" id="NHR05903.1"/>
    </source>
</evidence>
<dbReference type="Pfam" id="PF15864">
    <property type="entry name" value="PglL_A"/>
    <property type="match status" value="1"/>
</dbReference>
<evidence type="ECO:0000313" key="10">
    <source>
        <dbReference type="Proteomes" id="UP001515641"/>
    </source>
</evidence>
<feature type="transmembrane region" description="Helical" evidence="5">
    <location>
        <begin position="109"/>
        <end position="130"/>
    </location>
</feature>
<evidence type="ECO:0000256" key="3">
    <source>
        <dbReference type="ARBA" id="ARBA00022989"/>
    </source>
</evidence>
<feature type="transmembrane region" description="Helical" evidence="5">
    <location>
        <begin position="337"/>
        <end position="365"/>
    </location>
</feature>
<dbReference type="Pfam" id="PF04932">
    <property type="entry name" value="Wzy_C"/>
    <property type="match status" value="1"/>
</dbReference>
<evidence type="ECO:0000256" key="1">
    <source>
        <dbReference type="ARBA" id="ARBA00004141"/>
    </source>
</evidence>
<sequence length="605" mass="67760">MVANRAGVFFHLISLAIILPLFNFARFYPLPDWVSSALALVFVGLALLFALFDRAEGRITFAFVTTILLAIYCLLQYEMDGLPFGLVLILLSAVMLFIPFYASIDLRGGIALLATWLLLAALLQCMLGWLQLLGFAPKMYGFVLFDAGNPTGNVMGNIGQRNLYAEFLVWGSISACYLFSIQKLGKYLFILSLFSLVLMVAWTGSRLPLGYAVGLIFLVWFWLRRSSEKVEAQRMAIAISCFVILLSLTQFFNHEIIWFLNKIGLNIAAVSGSDRILDAGFGARRRVEWSKAWDIFKGHPWFGVGFGGFAAASTRMEVFSGFAKVPESYLFTHSHNIFFQLLAESGIVGTLIVLVGGVVSMLGFFVKGKQSVEGFLLVGVVLVLMIHSMFEYPLWYLSFLLMLCVAASLSSVGRYTFSIKSRLLTICCLIITFLCFSYVFSGVFVYSKLVRYSSPPADRTLRVKAIKELGSVVNYPLWSWDIDMAMANYLEPTKEGLAIKLDFFERIASYRPYPAVLVKLSILQALNQQPERARESLRIAIANYPDYSARLALMFAYRSEKELIPLQRIVMNAAAAYGGYKVYSEQARNAAVMTVVEPVTRKTLF</sequence>
<name>A0ABX0L4K7_9NEIS</name>
<dbReference type="RefSeq" id="WP_166452085.1">
    <property type="nucleotide sequence ID" value="NZ_JAAOMA010000014.1"/>
</dbReference>
<dbReference type="Pfam" id="PF11846">
    <property type="entry name" value="Wzy_C_2"/>
    <property type="match status" value="1"/>
</dbReference>
<feature type="transmembrane region" description="Helical" evidence="5">
    <location>
        <begin position="208"/>
        <end position="223"/>
    </location>
</feature>
<comment type="caution">
    <text evidence="9">The sequence shown here is derived from an EMBL/GenBank/DDBJ whole genome shotgun (WGS) entry which is preliminary data.</text>
</comment>
<feature type="transmembrane region" description="Helical" evidence="5">
    <location>
        <begin position="396"/>
        <end position="416"/>
    </location>
</feature>
<feature type="domain" description="O-antigen ligase-related" evidence="6">
    <location>
        <begin position="192"/>
        <end position="353"/>
    </location>
</feature>
<feature type="domain" description="Protein glycosylation ligase" evidence="8">
    <location>
        <begin position="154"/>
        <end position="179"/>
    </location>
</feature>
<evidence type="ECO:0000259" key="7">
    <source>
        <dbReference type="Pfam" id="PF11846"/>
    </source>
</evidence>
<evidence type="ECO:0000256" key="5">
    <source>
        <dbReference type="SAM" id="Phobius"/>
    </source>
</evidence>
<dbReference type="Proteomes" id="UP001515641">
    <property type="component" value="Unassembled WGS sequence"/>
</dbReference>
<keyword evidence="3 5" id="KW-1133">Transmembrane helix</keyword>
<evidence type="ECO:0000256" key="4">
    <source>
        <dbReference type="ARBA" id="ARBA00023136"/>
    </source>
</evidence>
<organism evidence="9 10">
    <name type="scientific">Chromobacterium fluminis</name>
    <dbReference type="NCBI Taxonomy" id="3044269"/>
    <lineage>
        <taxon>Bacteria</taxon>
        <taxon>Pseudomonadati</taxon>
        <taxon>Pseudomonadota</taxon>
        <taxon>Betaproteobacteria</taxon>
        <taxon>Neisseriales</taxon>
        <taxon>Chromobacteriaceae</taxon>
        <taxon>Chromobacterium</taxon>
    </lineage>
</organism>
<feature type="transmembrane region" description="Helical" evidence="5">
    <location>
        <begin position="163"/>
        <end position="180"/>
    </location>
</feature>
<evidence type="ECO:0000259" key="6">
    <source>
        <dbReference type="Pfam" id="PF04932"/>
    </source>
</evidence>
<dbReference type="EMBL" id="JAAOMA010000014">
    <property type="protein sequence ID" value="NHR05903.1"/>
    <property type="molecule type" value="Genomic_DNA"/>
</dbReference>
<dbReference type="InterPro" id="IPR021797">
    <property type="entry name" value="Wzy_C_2"/>
</dbReference>
<dbReference type="InterPro" id="IPR007016">
    <property type="entry name" value="O-antigen_ligase-rel_domated"/>
</dbReference>
<feature type="transmembrane region" description="Helical" evidence="5">
    <location>
        <begin position="235"/>
        <end position="252"/>
    </location>
</feature>
<evidence type="ECO:0008006" key="11">
    <source>
        <dbReference type="Google" id="ProtNLM"/>
    </source>
</evidence>
<dbReference type="PANTHER" id="PTHR37422:SF21">
    <property type="entry name" value="EXOQ-LIKE PROTEIN"/>
    <property type="match status" value="1"/>
</dbReference>
<evidence type="ECO:0000256" key="2">
    <source>
        <dbReference type="ARBA" id="ARBA00022692"/>
    </source>
</evidence>
<reference evidence="9 10" key="1">
    <citation type="submission" date="2020-03" db="EMBL/GenBank/DDBJ databases">
        <title>Draft genome sequence of environmentally isolated cultures.</title>
        <authorList>
            <person name="Wilson H.S."/>
            <person name="De Leon M.E."/>
        </authorList>
    </citation>
    <scope>NUCLEOTIDE SEQUENCE [LARGE SCALE GENOMIC DNA]</scope>
    <source>
        <strain evidence="9 10">HSC-31F16</strain>
    </source>
</reference>
<gene>
    <name evidence="9" type="ORF">HA052_11920</name>
</gene>
<dbReference type="InterPro" id="IPR051533">
    <property type="entry name" value="WaaL-like"/>
</dbReference>
<evidence type="ECO:0000259" key="8">
    <source>
        <dbReference type="Pfam" id="PF15864"/>
    </source>
</evidence>
<feature type="transmembrane region" description="Helical" evidence="5">
    <location>
        <begin position="33"/>
        <end position="52"/>
    </location>
</feature>
<feature type="transmembrane region" description="Helical" evidence="5">
    <location>
        <begin position="187"/>
        <end position="202"/>
    </location>
</feature>